<name>A0AAU7G8Y1_9MICO</name>
<dbReference type="RefSeq" id="WP_348786503.1">
    <property type="nucleotide sequence ID" value="NZ_CP157390.1"/>
</dbReference>
<dbReference type="InterPro" id="IPR050275">
    <property type="entry name" value="PGM_Phosphatase"/>
</dbReference>
<dbReference type="GO" id="GO:0016791">
    <property type="term" value="F:phosphatase activity"/>
    <property type="evidence" value="ECO:0007669"/>
    <property type="project" value="TreeGrafter"/>
</dbReference>
<keyword evidence="1" id="KW-0324">Glycolysis</keyword>
<gene>
    <name evidence="3" type="ORF">AAME72_10465</name>
</gene>
<dbReference type="CDD" id="cd07067">
    <property type="entry name" value="HP_PGM_like"/>
    <property type="match status" value="1"/>
</dbReference>
<dbReference type="SUPFAM" id="SSF53254">
    <property type="entry name" value="Phosphoglycerate mutase-like"/>
    <property type="match status" value="1"/>
</dbReference>
<dbReference type="Gene3D" id="3.40.50.1240">
    <property type="entry name" value="Phosphoglycerate mutase-like"/>
    <property type="match status" value="1"/>
</dbReference>
<organism evidence="3">
    <name type="scientific">Leifsonia sp. NPDC080035</name>
    <dbReference type="NCBI Taxonomy" id="3143936"/>
    <lineage>
        <taxon>Bacteria</taxon>
        <taxon>Bacillati</taxon>
        <taxon>Actinomycetota</taxon>
        <taxon>Actinomycetes</taxon>
        <taxon>Micrococcales</taxon>
        <taxon>Microbacteriaceae</taxon>
        <taxon>Leifsonia</taxon>
    </lineage>
</organism>
<dbReference type="InterPro" id="IPR013078">
    <property type="entry name" value="His_Pase_superF_clade-1"/>
</dbReference>
<dbReference type="PANTHER" id="PTHR48100:SF1">
    <property type="entry name" value="HISTIDINE PHOSPHATASE FAMILY PROTEIN-RELATED"/>
    <property type="match status" value="1"/>
</dbReference>
<dbReference type="EC" id="3.1.3.-" evidence="3"/>
<sequence length="241" mass="26058">MTARKLILIRHGESTANVAAAAAEAAGEETIAVPARDADVPLSELGERQAGALRPRLEDELARLGGDVVFRCSPYLRAIDTARLALGDATADLAIDERLRDRELGVLDALTARGVDARLPQEAARRRWLGKFYYRPPGGEAWTDVALRLRSFLRDLPVAPSGAAVLFTHDAVVSLFLYLLLGWSEQQLDEFLLTRTVANASITTLEHDGTGWSIGVFADVEHLGEVGVPSTEHPGAARVTE</sequence>
<proteinExistence type="predicted"/>
<evidence type="ECO:0000256" key="1">
    <source>
        <dbReference type="ARBA" id="ARBA00023152"/>
    </source>
</evidence>
<dbReference type="AlphaFoldDB" id="A0AAU7G8Y1"/>
<reference evidence="3" key="1">
    <citation type="submission" date="2024-05" db="EMBL/GenBank/DDBJ databases">
        <title>The Natural Products Discovery Center: Release of the First 8490 Sequenced Strains for Exploring Actinobacteria Biosynthetic Diversity.</title>
        <authorList>
            <person name="Kalkreuter E."/>
            <person name="Kautsar S.A."/>
            <person name="Yang D."/>
            <person name="Bader C.D."/>
            <person name="Teijaro C.N."/>
            <person name="Fluegel L."/>
            <person name="Davis C.M."/>
            <person name="Simpson J.R."/>
            <person name="Lauterbach L."/>
            <person name="Steele A.D."/>
            <person name="Gui C."/>
            <person name="Meng S."/>
            <person name="Li G."/>
            <person name="Viehrig K."/>
            <person name="Ye F."/>
            <person name="Su P."/>
            <person name="Kiefer A.F."/>
            <person name="Nichols A."/>
            <person name="Cepeda A.J."/>
            <person name="Yan W."/>
            <person name="Fan B."/>
            <person name="Jiang Y."/>
            <person name="Adhikari A."/>
            <person name="Zheng C.-J."/>
            <person name="Schuster L."/>
            <person name="Cowan T.M."/>
            <person name="Smanski M.J."/>
            <person name="Chevrette M.G."/>
            <person name="de Carvalho L.P.S."/>
            <person name="Shen B."/>
        </authorList>
    </citation>
    <scope>NUCLEOTIDE SEQUENCE</scope>
    <source>
        <strain evidence="3">NPDC080035</strain>
    </source>
</reference>
<accession>A0AAU7G8Y1</accession>
<dbReference type="PROSITE" id="PS00175">
    <property type="entry name" value="PG_MUTASE"/>
    <property type="match status" value="1"/>
</dbReference>
<protein>
    <submittedName>
        <fullName evidence="3">Histidine phosphatase family protein</fullName>
        <ecNumber evidence="3">3.1.3.-</ecNumber>
    </submittedName>
</protein>
<dbReference type="Pfam" id="PF00300">
    <property type="entry name" value="His_Phos_1"/>
    <property type="match status" value="1"/>
</dbReference>
<keyword evidence="2" id="KW-0413">Isomerase</keyword>
<keyword evidence="3" id="KW-0378">Hydrolase</keyword>
<dbReference type="PANTHER" id="PTHR48100">
    <property type="entry name" value="BROAD-SPECIFICITY PHOSPHATASE YOR283W-RELATED"/>
    <property type="match status" value="1"/>
</dbReference>
<dbReference type="GO" id="GO:0005737">
    <property type="term" value="C:cytoplasm"/>
    <property type="evidence" value="ECO:0007669"/>
    <property type="project" value="TreeGrafter"/>
</dbReference>
<dbReference type="EMBL" id="CP157390">
    <property type="protein sequence ID" value="XBM46518.1"/>
    <property type="molecule type" value="Genomic_DNA"/>
</dbReference>
<dbReference type="InterPro" id="IPR029033">
    <property type="entry name" value="His_PPase_superfam"/>
</dbReference>
<evidence type="ECO:0000256" key="2">
    <source>
        <dbReference type="ARBA" id="ARBA00023235"/>
    </source>
</evidence>
<evidence type="ECO:0000313" key="3">
    <source>
        <dbReference type="EMBL" id="XBM46518.1"/>
    </source>
</evidence>
<dbReference type="InterPro" id="IPR001345">
    <property type="entry name" value="PG/BPGM_mutase_AS"/>
</dbReference>
<dbReference type="SMART" id="SM00855">
    <property type="entry name" value="PGAM"/>
    <property type="match status" value="1"/>
</dbReference>